<organism evidence="4 5">
    <name type="scientific">Ophiocordyceps australis</name>
    <dbReference type="NCBI Taxonomy" id="1399860"/>
    <lineage>
        <taxon>Eukaryota</taxon>
        <taxon>Fungi</taxon>
        <taxon>Dikarya</taxon>
        <taxon>Ascomycota</taxon>
        <taxon>Pezizomycotina</taxon>
        <taxon>Sordariomycetes</taxon>
        <taxon>Hypocreomycetidae</taxon>
        <taxon>Hypocreales</taxon>
        <taxon>Ophiocordycipitaceae</taxon>
        <taxon>Ophiocordyceps</taxon>
    </lineage>
</organism>
<dbReference type="EMBL" id="NJET01000039">
    <property type="protein sequence ID" value="PHH63974.1"/>
    <property type="molecule type" value="Genomic_DNA"/>
</dbReference>
<dbReference type="InterPro" id="IPR000073">
    <property type="entry name" value="AB_hydrolase_1"/>
</dbReference>
<evidence type="ECO:0000313" key="5">
    <source>
        <dbReference type="Proteomes" id="UP000226192"/>
    </source>
</evidence>
<dbReference type="InterPro" id="IPR029058">
    <property type="entry name" value="AB_hydrolase_fold"/>
</dbReference>
<dbReference type="InterPro" id="IPR000639">
    <property type="entry name" value="Epox_hydrolase-like"/>
</dbReference>
<sequence length="340" mass="38561">MDMSKLKPNDARVQRASFTTRGLTYQYMIGEPQGKSPVGTVLLLHGFPETSFGWRYQVPFLMARGLRVIAPDLLGYAGSSAPTNLEDMSLKKMSEDMKNLVHHVAGHGQQIILGGHDWGGHFAWRMALWQRQLIKCVFTVCLPFFAPSPYSLEDSIRSGKLPNFGYQLQFIGPDVEREIQGETKMRQFINAIFFGRGPEGEYGMSVDKGVIFENLEKLEKTPFQTEEELDHHVAQFMLQKAPQMRGPLNWYRMGAINRNDEKDLGEKDIIFQMPTLFIAATRDAALPPYLSRGMESYMPKLTRGEVDSTHWALIETADEVNDMIGKWLSKIMDDTSKASL</sequence>
<proteinExistence type="inferred from homology"/>
<dbReference type="PANTHER" id="PTHR43329">
    <property type="entry name" value="EPOXIDE HYDROLASE"/>
    <property type="match status" value="1"/>
</dbReference>
<feature type="domain" description="AB hydrolase-1" evidence="3">
    <location>
        <begin position="40"/>
        <end position="145"/>
    </location>
</feature>
<evidence type="ECO:0000256" key="1">
    <source>
        <dbReference type="ARBA" id="ARBA00022801"/>
    </source>
</evidence>
<comment type="similarity">
    <text evidence="2">Belongs to the AB hydrolase superfamily. Epoxide hydrolase family.</text>
</comment>
<keyword evidence="1" id="KW-0378">Hydrolase</keyword>
<comment type="caution">
    <text evidence="4">The sequence shown here is derived from an EMBL/GenBank/DDBJ whole genome shotgun (WGS) entry which is preliminary data.</text>
</comment>
<evidence type="ECO:0000256" key="2">
    <source>
        <dbReference type="ARBA" id="ARBA00038334"/>
    </source>
</evidence>
<dbReference type="Gene3D" id="3.40.50.1820">
    <property type="entry name" value="alpha/beta hydrolase"/>
    <property type="match status" value="1"/>
</dbReference>
<reference evidence="4 5" key="1">
    <citation type="submission" date="2017-06" db="EMBL/GenBank/DDBJ databases">
        <title>Ant-infecting Ophiocordyceps genomes reveal a high diversity of potential behavioral manipulation genes and a possible major role for enterotoxins.</title>
        <authorList>
            <person name="De Bekker C."/>
            <person name="Evans H.C."/>
            <person name="Brachmann A."/>
            <person name="Hughes D.P."/>
        </authorList>
    </citation>
    <scope>NUCLEOTIDE SEQUENCE [LARGE SCALE GENOMIC DNA]</scope>
    <source>
        <strain evidence="4 5">Map64</strain>
    </source>
</reference>
<dbReference type="STRING" id="1399860.A0A2C5YAJ4"/>
<evidence type="ECO:0000313" key="4">
    <source>
        <dbReference type="EMBL" id="PHH63974.1"/>
    </source>
</evidence>
<evidence type="ECO:0000259" key="3">
    <source>
        <dbReference type="Pfam" id="PF00561"/>
    </source>
</evidence>
<accession>A0A2C5YAJ4</accession>
<dbReference type="GO" id="GO:0016787">
    <property type="term" value="F:hydrolase activity"/>
    <property type="evidence" value="ECO:0007669"/>
    <property type="project" value="UniProtKB-KW"/>
</dbReference>
<dbReference type="SUPFAM" id="SSF53474">
    <property type="entry name" value="alpha/beta-Hydrolases"/>
    <property type="match status" value="1"/>
</dbReference>
<gene>
    <name evidence="4" type="ORF">CDD81_5193</name>
</gene>
<dbReference type="Proteomes" id="UP000226192">
    <property type="component" value="Unassembled WGS sequence"/>
</dbReference>
<keyword evidence="5" id="KW-1185">Reference proteome</keyword>
<dbReference type="Pfam" id="PF00561">
    <property type="entry name" value="Abhydrolase_1"/>
    <property type="match status" value="1"/>
</dbReference>
<name>A0A2C5YAJ4_9HYPO</name>
<dbReference type="OrthoDB" id="408373at2759"/>
<protein>
    <recommendedName>
        <fullName evidence="3">AB hydrolase-1 domain-containing protein</fullName>
    </recommendedName>
</protein>
<dbReference type="AlphaFoldDB" id="A0A2C5YAJ4"/>
<dbReference type="PRINTS" id="PR00412">
    <property type="entry name" value="EPOXHYDRLASE"/>
</dbReference>